<proteinExistence type="predicted"/>
<feature type="compositionally biased region" description="Basic and acidic residues" evidence="1">
    <location>
        <begin position="55"/>
        <end position="72"/>
    </location>
</feature>
<dbReference type="Proteomes" id="UP001189429">
    <property type="component" value="Unassembled WGS sequence"/>
</dbReference>
<feature type="non-terminal residue" evidence="2">
    <location>
        <position position="1"/>
    </location>
</feature>
<keyword evidence="3" id="KW-1185">Reference proteome</keyword>
<name>A0ABN9UEN3_9DINO</name>
<reference evidence="2" key="1">
    <citation type="submission" date="2023-10" db="EMBL/GenBank/DDBJ databases">
        <authorList>
            <person name="Chen Y."/>
            <person name="Shah S."/>
            <person name="Dougan E. K."/>
            <person name="Thang M."/>
            <person name="Chan C."/>
        </authorList>
    </citation>
    <scope>NUCLEOTIDE SEQUENCE [LARGE SCALE GENOMIC DNA]</scope>
</reference>
<feature type="compositionally biased region" description="Gly residues" evidence="1">
    <location>
        <begin position="45"/>
        <end position="54"/>
    </location>
</feature>
<gene>
    <name evidence="2" type="ORF">PCOR1329_LOCUS47909</name>
</gene>
<feature type="non-terminal residue" evidence="2">
    <location>
        <position position="103"/>
    </location>
</feature>
<protein>
    <submittedName>
        <fullName evidence="2">Uncharacterized protein</fullName>
    </submittedName>
</protein>
<accession>A0ABN9UEN3</accession>
<sequence length="103" mass="10538">ARRRGRGLPAGPRVLQAGGGARGRGPAGRGGGGGPRPRSGAAGVQAGGRAQGRGGEARLLGRGEVREPRLDAEFAGEEPGLPQRQDRWPLVCAASLCSRWQHG</sequence>
<evidence type="ECO:0000313" key="2">
    <source>
        <dbReference type="EMBL" id="CAK0857977.1"/>
    </source>
</evidence>
<evidence type="ECO:0000313" key="3">
    <source>
        <dbReference type="Proteomes" id="UP001189429"/>
    </source>
</evidence>
<organism evidence="2 3">
    <name type="scientific">Prorocentrum cordatum</name>
    <dbReference type="NCBI Taxonomy" id="2364126"/>
    <lineage>
        <taxon>Eukaryota</taxon>
        <taxon>Sar</taxon>
        <taxon>Alveolata</taxon>
        <taxon>Dinophyceae</taxon>
        <taxon>Prorocentrales</taxon>
        <taxon>Prorocentraceae</taxon>
        <taxon>Prorocentrum</taxon>
    </lineage>
</organism>
<comment type="caution">
    <text evidence="2">The sequence shown here is derived from an EMBL/GenBank/DDBJ whole genome shotgun (WGS) entry which is preliminary data.</text>
</comment>
<evidence type="ECO:0000256" key="1">
    <source>
        <dbReference type="SAM" id="MobiDB-lite"/>
    </source>
</evidence>
<feature type="region of interest" description="Disordered" evidence="1">
    <location>
        <begin position="1"/>
        <end position="87"/>
    </location>
</feature>
<dbReference type="EMBL" id="CAUYUJ010015774">
    <property type="protein sequence ID" value="CAK0857977.1"/>
    <property type="molecule type" value="Genomic_DNA"/>
</dbReference>
<feature type="compositionally biased region" description="Gly residues" evidence="1">
    <location>
        <begin position="17"/>
        <end position="35"/>
    </location>
</feature>